<dbReference type="PROSITE" id="PS00065">
    <property type="entry name" value="D_2_HYDROXYACID_DH_1"/>
    <property type="match status" value="1"/>
</dbReference>
<evidence type="ECO:0000256" key="5">
    <source>
        <dbReference type="ARBA" id="ARBA00023002"/>
    </source>
</evidence>
<dbReference type="Proteomes" id="UP000757890">
    <property type="component" value="Unassembled WGS sequence"/>
</dbReference>
<dbReference type="InterPro" id="IPR036291">
    <property type="entry name" value="NAD(P)-bd_dom_sf"/>
</dbReference>
<dbReference type="CDD" id="cd12173">
    <property type="entry name" value="PGDH_4"/>
    <property type="match status" value="1"/>
</dbReference>
<dbReference type="PANTHER" id="PTHR42938:SF47">
    <property type="entry name" value="HYDROXYPYRUVATE REDUCTASE"/>
    <property type="match status" value="1"/>
</dbReference>
<gene>
    <name evidence="11" type="ORF">HXL70_02090</name>
</gene>
<evidence type="ECO:0000313" key="12">
    <source>
        <dbReference type="Proteomes" id="UP000757890"/>
    </source>
</evidence>
<dbReference type="Gene3D" id="3.40.50.720">
    <property type="entry name" value="NAD(P)-binding Rossmann-like Domain"/>
    <property type="match status" value="2"/>
</dbReference>
<evidence type="ECO:0000256" key="7">
    <source>
        <dbReference type="ARBA" id="ARBA00048126"/>
    </source>
</evidence>
<dbReference type="Gene3D" id="3.30.70.260">
    <property type="match status" value="1"/>
</dbReference>
<comment type="function">
    <text evidence="1">Catalyzes the reversible oxidation of 3-phospho-D-glycerate to 3-phosphonooxypyruvate, the first step of the phosphorylated L-serine biosynthesis pathway. Also catalyzes the reversible oxidation of 2-hydroxyglutarate to 2-oxoglutarate.</text>
</comment>
<dbReference type="InterPro" id="IPR002912">
    <property type="entry name" value="ACT_dom"/>
</dbReference>
<dbReference type="EC" id="1.1.1.95" evidence="9"/>
<dbReference type="CDD" id="cd04902">
    <property type="entry name" value="ACT_3PGDH-xct"/>
    <property type="match status" value="1"/>
</dbReference>
<dbReference type="InterPro" id="IPR006236">
    <property type="entry name" value="PGDH"/>
</dbReference>
<dbReference type="PANTHER" id="PTHR42938">
    <property type="entry name" value="FORMATE DEHYDROGENASE 1"/>
    <property type="match status" value="1"/>
</dbReference>
<keyword evidence="9" id="KW-0718">Serine biosynthesis</keyword>
<evidence type="ECO:0000256" key="1">
    <source>
        <dbReference type="ARBA" id="ARBA00003800"/>
    </source>
</evidence>
<dbReference type="Pfam" id="PF00389">
    <property type="entry name" value="2-Hacid_dh"/>
    <property type="match status" value="1"/>
</dbReference>
<evidence type="ECO:0000256" key="3">
    <source>
        <dbReference type="ARBA" id="ARBA00005854"/>
    </source>
</evidence>
<dbReference type="Pfam" id="PF19304">
    <property type="entry name" value="PGDH_inter"/>
    <property type="match status" value="1"/>
</dbReference>
<dbReference type="FunFam" id="3.30.1330.90:FF:000003">
    <property type="entry name" value="D-3-phosphoglycerate dehydrogenase"/>
    <property type="match status" value="1"/>
</dbReference>
<comment type="similarity">
    <text evidence="3 9">Belongs to the D-isomer specific 2-hydroxyacid dehydrogenase family.</text>
</comment>
<dbReference type="Pfam" id="PF02826">
    <property type="entry name" value="2-Hacid_dh_C"/>
    <property type="match status" value="1"/>
</dbReference>
<evidence type="ECO:0000259" key="10">
    <source>
        <dbReference type="PROSITE" id="PS51671"/>
    </source>
</evidence>
<dbReference type="GO" id="GO:0006564">
    <property type="term" value="P:L-serine biosynthetic process"/>
    <property type="evidence" value="ECO:0007669"/>
    <property type="project" value="UniProtKB-UniRule"/>
</dbReference>
<organism evidence="11 12">
    <name type="scientific">Dialister invisus</name>
    <dbReference type="NCBI Taxonomy" id="218538"/>
    <lineage>
        <taxon>Bacteria</taxon>
        <taxon>Bacillati</taxon>
        <taxon>Bacillota</taxon>
        <taxon>Negativicutes</taxon>
        <taxon>Veillonellales</taxon>
        <taxon>Veillonellaceae</taxon>
        <taxon>Dialister</taxon>
    </lineage>
</organism>
<dbReference type="InterPro" id="IPR029753">
    <property type="entry name" value="D-isomer_DH_CS"/>
</dbReference>
<evidence type="ECO:0000256" key="4">
    <source>
        <dbReference type="ARBA" id="ARBA00021582"/>
    </source>
</evidence>
<feature type="domain" description="ACT" evidence="10">
    <location>
        <begin position="455"/>
        <end position="530"/>
    </location>
</feature>
<dbReference type="PROSITE" id="PS51671">
    <property type="entry name" value="ACT"/>
    <property type="match status" value="1"/>
</dbReference>
<dbReference type="InterPro" id="IPR045865">
    <property type="entry name" value="ACT-like_dom_sf"/>
</dbReference>
<accession>A0A930B933</accession>
<dbReference type="GO" id="GO:0004617">
    <property type="term" value="F:phosphoglycerate dehydrogenase activity"/>
    <property type="evidence" value="ECO:0007669"/>
    <property type="project" value="UniProtKB-UniRule"/>
</dbReference>
<protein>
    <recommendedName>
        <fullName evidence="4 9">D-3-phosphoglycerate dehydrogenase</fullName>
        <ecNumber evidence="9">1.1.1.95</ecNumber>
    </recommendedName>
</protein>
<keyword evidence="6 9" id="KW-0520">NAD</keyword>
<dbReference type="InterPro" id="IPR006140">
    <property type="entry name" value="D-isomer_DH_NAD-bd"/>
</dbReference>
<dbReference type="PROSITE" id="PS00671">
    <property type="entry name" value="D_2_HYDROXYACID_DH_3"/>
    <property type="match status" value="1"/>
</dbReference>
<dbReference type="Gene3D" id="3.30.1330.90">
    <property type="entry name" value="D-3-phosphoglycerate dehydrogenase, domain 3"/>
    <property type="match status" value="1"/>
</dbReference>
<dbReference type="InterPro" id="IPR006139">
    <property type="entry name" value="D-isomer_2_OHA_DH_cat_dom"/>
</dbReference>
<reference evidence="11" key="1">
    <citation type="submission" date="2020-04" db="EMBL/GenBank/DDBJ databases">
        <title>Deep metagenomics examines the oral microbiome during advanced dental caries in children, revealing novel taxa and co-occurrences with host molecules.</title>
        <authorList>
            <person name="Baker J.L."/>
            <person name="Morton J.T."/>
            <person name="Dinis M."/>
            <person name="Alvarez R."/>
            <person name="Tran N.C."/>
            <person name="Knight R."/>
            <person name="Edlund A."/>
        </authorList>
    </citation>
    <scope>NUCLEOTIDE SEQUENCE</scope>
    <source>
        <strain evidence="11">JCVI_32_bin.14</strain>
    </source>
</reference>
<evidence type="ECO:0000256" key="6">
    <source>
        <dbReference type="ARBA" id="ARBA00023027"/>
    </source>
</evidence>
<comment type="catalytic activity">
    <reaction evidence="8 9">
        <text>(2R)-3-phosphoglycerate + NAD(+) = 3-phosphooxypyruvate + NADH + H(+)</text>
        <dbReference type="Rhea" id="RHEA:12641"/>
        <dbReference type="ChEBI" id="CHEBI:15378"/>
        <dbReference type="ChEBI" id="CHEBI:18110"/>
        <dbReference type="ChEBI" id="CHEBI:57540"/>
        <dbReference type="ChEBI" id="CHEBI:57945"/>
        <dbReference type="ChEBI" id="CHEBI:58272"/>
        <dbReference type="EC" id="1.1.1.95"/>
    </reaction>
</comment>
<comment type="pathway">
    <text evidence="2 9">Amino-acid biosynthesis; L-serine biosynthesis; L-serine from 3-phospho-D-glycerate: step 1/3.</text>
</comment>
<evidence type="ECO:0000256" key="2">
    <source>
        <dbReference type="ARBA" id="ARBA00005216"/>
    </source>
</evidence>
<dbReference type="FunFam" id="3.40.50.720:FF:000021">
    <property type="entry name" value="D-3-phosphoglycerate dehydrogenase"/>
    <property type="match status" value="1"/>
</dbReference>
<keyword evidence="9" id="KW-0028">Amino-acid biosynthesis</keyword>
<evidence type="ECO:0000256" key="8">
    <source>
        <dbReference type="ARBA" id="ARBA00048731"/>
    </source>
</evidence>
<dbReference type="SUPFAM" id="SSF52283">
    <property type="entry name" value="Formate/glycerate dehydrogenase catalytic domain-like"/>
    <property type="match status" value="1"/>
</dbReference>
<evidence type="ECO:0000256" key="9">
    <source>
        <dbReference type="RuleBase" id="RU363003"/>
    </source>
</evidence>
<name>A0A930B933_9FIRM</name>
<dbReference type="SUPFAM" id="SSF51735">
    <property type="entry name" value="NAD(P)-binding Rossmann-fold domains"/>
    <property type="match status" value="1"/>
</dbReference>
<dbReference type="AlphaFoldDB" id="A0A930B933"/>
<dbReference type="GO" id="GO:0051287">
    <property type="term" value="F:NAD binding"/>
    <property type="evidence" value="ECO:0007669"/>
    <property type="project" value="UniProtKB-UniRule"/>
</dbReference>
<comment type="caution">
    <text evidence="11">The sequence shown here is derived from an EMBL/GenBank/DDBJ whole genome shotgun (WGS) entry which is preliminary data.</text>
</comment>
<dbReference type="NCBIfam" id="TIGR01327">
    <property type="entry name" value="PGDH"/>
    <property type="match status" value="1"/>
</dbReference>
<proteinExistence type="inferred from homology"/>
<keyword evidence="5 9" id="KW-0560">Oxidoreductase</keyword>
<dbReference type="InterPro" id="IPR029752">
    <property type="entry name" value="D-isomer_DH_CS1"/>
</dbReference>
<dbReference type="Pfam" id="PF01842">
    <property type="entry name" value="ACT"/>
    <property type="match status" value="1"/>
</dbReference>
<dbReference type="EMBL" id="JABZMK010000003">
    <property type="protein sequence ID" value="MBF1128818.1"/>
    <property type="molecule type" value="Genomic_DNA"/>
</dbReference>
<sequence>MFKIFITADVAKEAKEFLEKEFVVDIRPNMDEDELCKVIGEYDAVITRSQTKITKNVIHAATNLKVIGRAGVGIDGIDIPEATAKGITVVNTPESNTIAACEHTLALMLSITRYIPQAHQSIMEGRWDRKSFTGIQLLNKTVGIIGVGRVGANVAKRLQAFNMKTIGYDPYIPLERGQQLGVDLVDLDTLLRESDYITLHTPLTEETKGMIGAKEIEKMKDGVRIVNASRGAVIDIDALAEALKTGKVAGAGIDVWTNEPLKPENNPFLGMKNVTLTPHLGASTAEAQTGVATDVARGVADALHGEPVATAVNASPITRATLAVIQPYFNLCERMGNIGIDLADGRISRVSVEYTGELTETETTPLTTAVLKGLLTPILQQTVNFVNARNIAEDRHMEIREVKAKKGHYFTNTVTLTIDTDKGTHRITGSLFDRKEAKIVSLDHFRVDFEPKGCIILAPHENKPGMIGQMAGILGKAGVNINGMQVGASKDKNTNIMAVAIDKDIPSAILPVLANIDGIHGITVIHCESH</sequence>
<evidence type="ECO:0000313" key="11">
    <source>
        <dbReference type="EMBL" id="MBF1128818.1"/>
    </source>
</evidence>
<dbReference type="SUPFAM" id="SSF143548">
    <property type="entry name" value="Serine metabolism enzymes domain"/>
    <property type="match status" value="1"/>
</dbReference>
<dbReference type="SUPFAM" id="SSF55021">
    <property type="entry name" value="ACT-like"/>
    <property type="match status" value="1"/>
</dbReference>
<comment type="catalytic activity">
    <reaction evidence="7">
        <text>(R)-2-hydroxyglutarate + NAD(+) = 2-oxoglutarate + NADH + H(+)</text>
        <dbReference type="Rhea" id="RHEA:49612"/>
        <dbReference type="ChEBI" id="CHEBI:15378"/>
        <dbReference type="ChEBI" id="CHEBI:15801"/>
        <dbReference type="ChEBI" id="CHEBI:16810"/>
        <dbReference type="ChEBI" id="CHEBI:57540"/>
        <dbReference type="ChEBI" id="CHEBI:57945"/>
        <dbReference type="EC" id="1.1.1.399"/>
    </reaction>
</comment>
<dbReference type="InterPro" id="IPR029009">
    <property type="entry name" value="ASB_dom_sf"/>
</dbReference>
<dbReference type="InterPro" id="IPR045626">
    <property type="entry name" value="PGDH_ASB_dom"/>
</dbReference>